<organism evidence="4 5">
    <name type="scientific">Xenopus laevis</name>
    <name type="common">African clawed frog</name>
    <dbReference type="NCBI Taxonomy" id="8355"/>
    <lineage>
        <taxon>Eukaryota</taxon>
        <taxon>Metazoa</taxon>
        <taxon>Chordata</taxon>
        <taxon>Craniata</taxon>
        <taxon>Vertebrata</taxon>
        <taxon>Euteleostomi</taxon>
        <taxon>Amphibia</taxon>
        <taxon>Batrachia</taxon>
        <taxon>Anura</taxon>
        <taxon>Pipoidea</taxon>
        <taxon>Pipidae</taxon>
        <taxon>Xenopodinae</taxon>
        <taxon>Xenopus</taxon>
        <taxon>Xenopus</taxon>
    </lineage>
</organism>
<dbReference type="RefSeq" id="XP_018115526.2">
    <property type="nucleotide sequence ID" value="XM_018260037.2"/>
</dbReference>
<dbReference type="Proteomes" id="UP000186698">
    <property type="component" value="Chromosome 4S"/>
</dbReference>
<dbReference type="KEGG" id="xla:100126636"/>
<dbReference type="OrthoDB" id="10250130at2759"/>
<dbReference type="InterPro" id="IPR015915">
    <property type="entry name" value="Kelch-typ_b-propeller"/>
</dbReference>
<dbReference type="PANTHER" id="PTHR46093:SF19">
    <property type="entry name" value="RAB9 EFFECTOR PROTEIN WITH KELCH MOTIFS-LIKE"/>
    <property type="match status" value="1"/>
</dbReference>
<accession>A0A8J0V5S0</accession>
<dbReference type="Pfam" id="PF13415">
    <property type="entry name" value="Beta-prop_FBX42"/>
    <property type="match status" value="1"/>
</dbReference>
<dbReference type="CTD" id="100126636"/>
<keyword evidence="4" id="KW-1185">Reference proteome</keyword>
<reference evidence="5" key="1">
    <citation type="submission" date="2025-08" db="UniProtKB">
        <authorList>
            <consortium name="RefSeq"/>
        </authorList>
    </citation>
    <scope>IDENTIFICATION</scope>
    <source>
        <strain evidence="5">J_2021</strain>
        <tissue evidence="5">Erythrocytes</tissue>
    </source>
</reference>
<evidence type="ECO:0000256" key="3">
    <source>
        <dbReference type="SAM" id="MobiDB-lite"/>
    </source>
</evidence>
<protein>
    <submittedName>
        <fullName evidence="5">Rab9 effector protein with kelch motifs</fullName>
    </submittedName>
</protein>
<evidence type="ECO:0000313" key="5">
    <source>
        <dbReference type="RefSeq" id="XP_018115526.2"/>
    </source>
</evidence>
<proteinExistence type="predicted"/>
<evidence type="ECO:0000256" key="1">
    <source>
        <dbReference type="ARBA" id="ARBA00022441"/>
    </source>
</evidence>
<dbReference type="GeneID" id="100126636"/>
<evidence type="ECO:0000313" key="4">
    <source>
        <dbReference type="Proteomes" id="UP000186698"/>
    </source>
</evidence>
<evidence type="ECO:0000256" key="2">
    <source>
        <dbReference type="ARBA" id="ARBA00022737"/>
    </source>
</evidence>
<dbReference type="Gene3D" id="2.120.10.80">
    <property type="entry name" value="Kelch-type beta propeller"/>
    <property type="match status" value="2"/>
</dbReference>
<gene>
    <name evidence="5" type="primary">XB5901661.S</name>
</gene>
<keyword evidence="2" id="KW-0677">Repeat</keyword>
<keyword evidence="1" id="KW-0880">Kelch repeat</keyword>
<dbReference type="SUPFAM" id="SSF117281">
    <property type="entry name" value="Kelch motif"/>
    <property type="match status" value="1"/>
</dbReference>
<sequence length="602" mass="66745">MGGTTEGAQEERRHSHGNLYTKRDYYVITVQFIGGNKIEEPFGWFLWAWLSKLAGTLTLSRQSEQASPAVFRAWLRGIGGGSATRRRGSWLSGSGGAREFSISQRKIERMEGVPQFYVLCDPKKPPVTLSRLPSVAKDGLRFSAPLASPLPSQLLIFGLGDWSGLAAGSSVEVKLEGSGNKEHRLGTLTPDSRCFLWESDSTVMFPKGKLRVCMSVKGQFNINSADVKKKRGKRKRIKEEEENVCPNSGHVKVPAPQQKNSSPKSPAPAKQFAHSKSSLAAPAMPTARWGQALCPIDSQTVILIGGQGNRMQFCKDSMWKLNTERSIWTPAEALADGLSPEARTGHTATFDLENNRIYVFGGSKNRKWFNDVHILDIKAWRWRSVEAQGKVPPLSYHTCSLFRGELFVFGGVFPRPNPEPDGCSNLLYIFDPQDEIWYQPIVLGKTPSSRSGHSACLLNRELYIFGGWDTPVCYNDLYVLDLGLMEFSLVEVTGCSPSPRCWHSAAPVSDFQFLIHGGYDGNQALNDTYLFNTVTKTWTCLDHTSLPKSPRAGHSMLSLPAIKEEEESEECKPQKLLIFGGGDNEGNFYSDAVRLDLTDLLP</sequence>
<feature type="region of interest" description="Disordered" evidence="3">
    <location>
        <begin position="227"/>
        <end position="280"/>
    </location>
</feature>
<name>A0A8J0V5S0_XENLA</name>
<dbReference type="PANTHER" id="PTHR46093">
    <property type="entry name" value="ACYL-COA-BINDING DOMAIN-CONTAINING PROTEIN 5"/>
    <property type="match status" value="1"/>
</dbReference>
<dbReference type="AlphaFoldDB" id="A0A8J0V5S0"/>